<reference evidence="3" key="1">
    <citation type="submission" date="2020-01" db="EMBL/GenBank/DDBJ databases">
        <title>Draft genome sequence of the Termite Coptotermes fromosanus.</title>
        <authorList>
            <person name="Itakura S."/>
            <person name="Yosikawa Y."/>
            <person name="Umezawa K."/>
        </authorList>
    </citation>
    <scope>NUCLEOTIDE SEQUENCE [LARGE SCALE GENOMIC DNA]</scope>
</reference>
<sequence length="271" mass="27854">MELHRDIMTEEEDDQEINVDTDSRCSATADDESRTSSFVDGARSCSAAGSDGGGSLMSPRSEHNHQDASPSNSCHHLHHRRLEDDRRSLSPSPPPSSASSAGQVLPFSISRLLGADFETNNNSRPGSVPTITAEKSASSLLLHPQGQALSQHEAITSLYSHPAIVQFSSATSGSRTNTSGGLCPVSAGLPTAALAAAGLVYNTAAGVIRVPAHRPPPPPPLGAPSGAGGTAVPALAAPFPWLAAASLDPTSLQRSAAAAAFASQVVKERLT</sequence>
<keyword evidence="3" id="KW-1185">Reference proteome</keyword>
<dbReference type="Proteomes" id="UP000502823">
    <property type="component" value="Unassembled WGS sequence"/>
</dbReference>
<dbReference type="AlphaFoldDB" id="A0A6L2PBB7"/>
<proteinExistence type="predicted"/>
<gene>
    <name evidence="2" type="ORF">Cfor_03279</name>
</gene>
<evidence type="ECO:0000313" key="2">
    <source>
        <dbReference type="EMBL" id="GFG29759.1"/>
    </source>
</evidence>
<dbReference type="InParanoid" id="A0A6L2PBB7"/>
<dbReference type="EMBL" id="BLKM01000173">
    <property type="protein sequence ID" value="GFG29759.1"/>
    <property type="molecule type" value="Genomic_DNA"/>
</dbReference>
<comment type="caution">
    <text evidence="2">The sequence shown here is derived from an EMBL/GenBank/DDBJ whole genome shotgun (WGS) entry which is preliminary data.</text>
</comment>
<dbReference type="OrthoDB" id="6159439at2759"/>
<organism evidence="2 3">
    <name type="scientific">Coptotermes formosanus</name>
    <name type="common">Formosan subterranean termite</name>
    <dbReference type="NCBI Taxonomy" id="36987"/>
    <lineage>
        <taxon>Eukaryota</taxon>
        <taxon>Metazoa</taxon>
        <taxon>Ecdysozoa</taxon>
        <taxon>Arthropoda</taxon>
        <taxon>Hexapoda</taxon>
        <taxon>Insecta</taxon>
        <taxon>Pterygota</taxon>
        <taxon>Neoptera</taxon>
        <taxon>Polyneoptera</taxon>
        <taxon>Dictyoptera</taxon>
        <taxon>Blattodea</taxon>
        <taxon>Blattoidea</taxon>
        <taxon>Termitoidae</taxon>
        <taxon>Rhinotermitidae</taxon>
        <taxon>Coptotermes</taxon>
    </lineage>
</organism>
<accession>A0A6L2PBB7</accession>
<evidence type="ECO:0000256" key="1">
    <source>
        <dbReference type="SAM" id="MobiDB-lite"/>
    </source>
</evidence>
<feature type="region of interest" description="Disordered" evidence="1">
    <location>
        <begin position="1"/>
        <end position="104"/>
    </location>
</feature>
<protein>
    <submittedName>
        <fullName evidence="2">Uncharacterized protein</fullName>
    </submittedName>
</protein>
<feature type="non-terminal residue" evidence="2">
    <location>
        <position position="271"/>
    </location>
</feature>
<feature type="compositionally biased region" description="Acidic residues" evidence="1">
    <location>
        <begin position="9"/>
        <end position="19"/>
    </location>
</feature>
<evidence type="ECO:0000313" key="3">
    <source>
        <dbReference type="Proteomes" id="UP000502823"/>
    </source>
</evidence>
<name>A0A6L2PBB7_COPFO</name>